<feature type="region of interest" description="Disordered" evidence="1">
    <location>
        <begin position="87"/>
        <end position="108"/>
    </location>
</feature>
<gene>
    <name evidence="2" type="ORF">CPELLU_LOCUS3851</name>
</gene>
<comment type="caution">
    <text evidence="2">The sequence shown here is derived from an EMBL/GenBank/DDBJ whole genome shotgun (WGS) entry which is preliminary data.</text>
</comment>
<proteinExistence type="predicted"/>
<dbReference type="Proteomes" id="UP000789759">
    <property type="component" value="Unassembled WGS sequence"/>
</dbReference>
<feature type="compositionally biased region" description="Basic and acidic residues" evidence="1">
    <location>
        <begin position="10"/>
        <end position="22"/>
    </location>
</feature>
<dbReference type="AlphaFoldDB" id="A0A9N9FGD2"/>
<evidence type="ECO:0000256" key="1">
    <source>
        <dbReference type="SAM" id="MobiDB-lite"/>
    </source>
</evidence>
<keyword evidence="3" id="KW-1185">Reference proteome</keyword>
<name>A0A9N9FGD2_9GLOM</name>
<organism evidence="2 3">
    <name type="scientific">Cetraspora pellucida</name>
    <dbReference type="NCBI Taxonomy" id="1433469"/>
    <lineage>
        <taxon>Eukaryota</taxon>
        <taxon>Fungi</taxon>
        <taxon>Fungi incertae sedis</taxon>
        <taxon>Mucoromycota</taxon>
        <taxon>Glomeromycotina</taxon>
        <taxon>Glomeromycetes</taxon>
        <taxon>Diversisporales</taxon>
        <taxon>Gigasporaceae</taxon>
        <taxon>Cetraspora</taxon>
    </lineage>
</organism>
<protein>
    <submittedName>
        <fullName evidence="2">21954_t:CDS:1</fullName>
    </submittedName>
</protein>
<evidence type="ECO:0000313" key="2">
    <source>
        <dbReference type="EMBL" id="CAG8531197.1"/>
    </source>
</evidence>
<dbReference type="OrthoDB" id="2593073at2759"/>
<feature type="compositionally biased region" description="Acidic residues" evidence="1">
    <location>
        <begin position="99"/>
        <end position="108"/>
    </location>
</feature>
<dbReference type="EMBL" id="CAJVQA010001930">
    <property type="protein sequence ID" value="CAG8531197.1"/>
    <property type="molecule type" value="Genomic_DNA"/>
</dbReference>
<feature type="region of interest" description="Disordered" evidence="1">
    <location>
        <begin position="1"/>
        <end position="22"/>
    </location>
</feature>
<accession>A0A9N9FGD2</accession>
<sequence>MSSVKKHKQESKNQRSFRERLRSLEDKAKMYEKAYVDSQNENKLLKEEVEILKRRLSRFEKSIGFEGSSAVSTTIYAAQNMIEESQMNNQIHHGTDDVIINDETIETN</sequence>
<reference evidence="2" key="1">
    <citation type="submission" date="2021-06" db="EMBL/GenBank/DDBJ databases">
        <authorList>
            <person name="Kallberg Y."/>
            <person name="Tangrot J."/>
            <person name="Rosling A."/>
        </authorList>
    </citation>
    <scope>NUCLEOTIDE SEQUENCE</scope>
    <source>
        <strain evidence="2">FL966</strain>
    </source>
</reference>
<evidence type="ECO:0000313" key="3">
    <source>
        <dbReference type="Proteomes" id="UP000789759"/>
    </source>
</evidence>